<evidence type="ECO:0000313" key="1">
    <source>
        <dbReference type="EMBL" id="SEK93944.1"/>
    </source>
</evidence>
<organism evidence="1 2">
    <name type="scientific">Chitinophaga rupis</name>
    <dbReference type="NCBI Taxonomy" id="573321"/>
    <lineage>
        <taxon>Bacteria</taxon>
        <taxon>Pseudomonadati</taxon>
        <taxon>Bacteroidota</taxon>
        <taxon>Chitinophagia</taxon>
        <taxon>Chitinophagales</taxon>
        <taxon>Chitinophagaceae</taxon>
        <taxon>Chitinophaga</taxon>
    </lineage>
</organism>
<dbReference type="AlphaFoldDB" id="A0A1H7L538"/>
<dbReference type="OrthoDB" id="673295at2"/>
<protein>
    <submittedName>
        <fullName evidence="1">Uncharacterized protein</fullName>
    </submittedName>
</protein>
<evidence type="ECO:0000313" key="2">
    <source>
        <dbReference type="Proteomes" id="UP000198984"/>
    </source>
</evidence>
<dbReference type="EMBL" id="FOBB01000001">
    <property type="protein sequence ID" value="SEK93944.1"/>
    <property type="molecule type" value="Genomic_DNA"/>
</dbReference>
<dbReference type="Proteomes" id="UP000198984">
    <property type="component" value="Unassembled WGS sequence"/>
</dbReference>
<sequence length="79" mass="9278">MRNLACTFKVNGIPKRICLKKIAKERKFRVTVEGIQIDYSLNDEDHIEPVSDSPLPDTALLPHIEWMIRHYFQNTKQLI</sequence>
<dbReference type="STRING" id="573321.SAMN04488505_1011175"/>
<gene>
    <name evidence="1" type="ORF">SAMN04488505_1011175</name>
</gene>
<proteinExistence type="predicted"/>
<name>A0A1H7L538_9BACT</name>
<dbReference type="RefSeq" id="WP_089907363.1">
    <property type="nucleotide sequence ID" value="NZ_FOBB01000001.1"/>
</dbReference>
<keyword evidence="2" id="KW-1185">Reference proteome</keyword>
<reference evidence="1 2" key="1">
    <citation type="submission" date="2016-10" db="EMBL/GenBank/DDBJ databases">
        <authorList>
            <person name="de Groot N.N."/>
        </authorList>
    </citation>
    <scope>NUCLEOTIDE SEQUENCE [LARGE SCALE GENOMIC DNA]</scope>
    <source>
        <strain evidence="1 2">DSM 21039</strain>
    </source>
</reference>
<accession>A0A1H7L538</accession>